<dbReference type="InterPro" id="IPR011012">
    <property type="entry name" value="Longin-like_dom_sf"/>
</dbReference>
<keyword evidence="3" id="KW-0813">Transport</keyword>
<dbReference type="InterPro" id="IPR044760">
    <property type="entry name" value="TRAPPC2L"/>
</dbReference>
<sequence length="178" mass="19964">KSISNVTTMKNTHLGHSLTTVRPPYSILHGINCISNSGIRMAACIAIIGKENSAKYIKCASQRIALQFHYKIHTSIDIIEEKLNVGNKAATDSRELFLGLLYSTEEHKIFGYAPNTKVKFVVVLPSSNASFRDNDVRMMFRKLHLAYSNAVCNPFYLPGDEIISKTFDSSVNEIMEFE</sequence>
<dbReference type="CDD" id="cd14854">
    <property type="entry name" value="TRAPPC2L"/>
    <property type="match status" value="1"/>
</dbReference>
<name>A0A0C9RMX7_9HYME</name>
<feature type="non-terminal residue" evidence="5">
    <location>
        <position position="1"/>
    </location>
</feature>
<comment type="subcellular location">
    <subcellularLocation>
        <location evidence="1">Cytoplasm</location>
        <location evidence="1">Perinuclear region</location>
    </subcellularLocation>
</comment>
<dbReference type="GO" id="GO:0006888">
    <property type="term" value="P:endoplasmic reticulum to Golgi vesicle-mediated transport"/>
    <property type="evidence" value="ECO:0007669"/>
    <property type="project" value="InterPro"/>
</dbReference>
<evidence type="ECO:0000313" key="5">
    <source>
        <dbReference type="EMBL" id="JAG84534.1"/>
    </source>
</evidence>
<dbReference type="PANTHER" id="PTHR12403">
    <property type="entry name" value="TRAFFICKING PROTEIN PARTICLE COMPLEX SUBUNIT 2"/>
    <property type="match status" value="1"/>
</dbReference>
<reference evidence="5" key="1">
    <citation type="submission" date="2015-01" db="EMBL/GenBank/DDBJ databases">
        <title>Transcriptome Assembly of Fopius arisanus.</title>
        <authorList>
            <person name="Geib S."/>
        </authorList>
    </citation>
    <scope>NUCLEOTIDE SEQUENCE</scope>
</reference>
<proteinExistence type="inferred from homology"/>
<organism evidence="5">
    <name type="scientific">Fopius arisanus</name>
    <dbReference type="NCBI Taxonomy" id="64838"/>
    <lineage>
        <taxon>Eukaryota</taxon>
        <taxon>Metazoa</taxon>
        <taxon>Ecdysozoa</taxon>
        <taxon>Arthropoda</taxon>
        <taxon>Hexapoda</taxon>
        <taxon>Insecta</taxon>
        <taxon>Pterygota</taxon>
        <taxon>Neoptera</taxon>
        <taxon>Endopterygota</taxon>
        <taxon>Hymenoptera</taxon>
        <taxon>Apocrita</taxon>
        <taxon>Ichneumonoidea</taxon>
        <taxon>Braconidae</taxon>
        <taxon>Opiinae</taxon>
        <taxon>Fopius</taxon>
    </lineage>
</organism>
<gene>
    <name evidence="5" type="primary">trappc2l_3</name>
    <name evidence="5" type="ORF">g.56838</name>
</gene>
<dbReference type="Gene3D" id="3.30.450.70">
    <property type="match status" value="1"/>
</dbReference>
<evidence type="ECO:0000256" key="2">
    <source>
        <dbReference type="ARBA" id="ARBA00006626"/>
    </source>
</evidence>
<dbReference type="InterPro" id="IPR006722">
    <property type="entry name" value="Sedlin"/>
</dbReference>
<evidence type="ECO:0000256" key="3">
    <source>
        <dbReference type="ARBA" id="ARBA00022892"/>
    </source>
</evidence>
<dbReference type="AlphaFoldDB" id="A0A0C9RMX7"/>
<dbReference type="SUPFAM" id="SSF64356">
    <property type="entry name" value="SNARE-like"/>
    <property type="match status" value="1"/>
</dbReference>
<comment type="similarity">
    <text evidence="2">Belongs to the TRAPP small subunits family. Sedlin subfamily.</text>
</comment>
<protein>
    <recommendedName>
        <fullName evidence="4">Trafficking protein particle complex subunit 2-like protein</fullName>
    </recommendedName>
</protein>
<dbReference type="GO" id="GO:0048471">
    <property type="term" value="C:perinuclear region of cytoplasm"/>
    <property type="evidence" value="ECO:0007669"/>
    <property type="project" value="UniProtKB-SubCell"/>
</dbReference>
<dbReference type="Pfam" id="PF04628">
    <property type="entry name" value="Sedlin_N"/>
    <property type="match status" value="1"/>
</dbReference>
<keyword evidence="3" id="KW-0931">ER-Golgi transport</keyword>
<evidence type="ECO:0000256" key="4">
    <source>
        <dbReference type="ARBA" id="ARBA00024408"/>
    </source>
</evidence>
<dbReference type="EMBL" id="GBYB01014767">
    <property type="protein sequence ID" value="JAG84534.1"/>
    <property type="molecule type" value="Transcribed_RNA"/>
</dbReference>
<accession>A0A0C9RMX7</accession>
<evidence type="ECO:0000256" key="1">
    <source>
        <dbReference type="ARBA" id="ARBA00004556"/>
    </source>
</evidence>